<dbReference type="Pfam" id="PF13086">
    <property type="entry name" value="AAA_11"/>
    <property type="match status" value="1"/>
</dbReference>
<sequence length="1738" mass="191619">MDRASPERQSRMPDATERTAEKSVLDQSYALLEYLSAVAREIGPKPVRDIRSNETVVWPSAVPVHRAVAVGPGEDRPAWLSVARVPAPPVLDVPSGLIGLVGPKGALESASSEPRLLEQAAKQRVESRVIEELGPPDRGADEEVLQRRRELREQLMKGVRDAFDKWVAGTWVTWAETHRPTFAARDLYTRLYELHLRAEADAATHEIIWGQLVLGVRTENESIVSPMLTSRAIIEVDPQDATIRVIPEQTVELELNAVEGTGLSGLEALTRLQATLRDTPPNVWDDDERLATRQQIVAPMGLDASLVEDVDFPAPAAAPRLNDGWVLFLRRRPMRQERFYDELAHKIRAENFLPEGLASVVADSDRVDDAILGMGRTVVSNDGTAERLLMPLPANAEQARIAQQLATSRGVTVQGPPGTGKSHTIVNLVSHLVAQGKRVLVTAEKEQALTVLRDKIPSELRDLSLAVLGSTPSAMEDLRSSAQAMQDSLSSLDVATEERRIAELGSTVDVLRESIVRTDAALVRALQSEQSEYLLPAGSARAPQVAEWLAERRHLDVVADRVPTDASFPVSTDELAELRDTLRVVSAEESAAAVLDLPEADWLPTAADLHERLSRRETLRTAVTSLEDQGLRVDALDALSLDSMRENSQWFRESAVYLRTISGSWQDQFAAAVRSNDPAASWVMQHNVAVRQKLGMARDLASRLTGHIVDVPDGNPAEQVPLLQAWSERVAAGKKLPLFASKELKELAAAVRVDGSAITTPAQLELVRTEVELRAMKRDAYVTMSQTYAACQIPVPPQDGAFVFVAPQLASSVDAIHHWWTNAAPALMERVGQFATTRPGILTSEALEMMAGLLDRAAARVEERQLSAELDRLAARVQEASRADHASPLWGNLYTALQLAQVDRWGDALDEAQRLAGVRARVLRADELRRRIADAGAPRWARSIAESRGAHETIGEIEDAPLAWDRAKARTWLANLHSTTDIDELMEKSHTDSQELQRTIVDLASRSARTELKNNSKDRQRRALETWLSAVKRVGKGTGKNAPRFQAAAREALPAAMGAVPVWIMPIYRVLENFDPRVSDLFDVVVVDESSQCDLLSLGVLALGKKTVVVGDDKQTTPARVGIQTDRIAALQDQHLRGMPEAKLLTLDDSLYSISGRAFPSTIALKEHFRCVPEIIGFSNRYYGGQILPLREVGVPQIGEPLRVIHVEDAVSMKSGTSRVNYDEAKVIAAQIAQCANDTAYDGLTFGVVTMMSGPQAQIIQDLIREEIGDAEFERRRLRVGNPPLFQGDERNVMFVSMVAHDASYAATSPMYSQWANVAASRAQDQLWIVHSMDPSTLNHADQRRAMIEYAQGHHRGEEADDLYARTESKFERDVLTKLLERGFTVDPQHRVGSYRIDMVVNVARGERLAIECDGDAFHGPEKWDEDVRRQRVLERLGWTFWRIRASKYYLDPEAALEPLWQRLEEMRERAEGTEKLARVRQEARDAKRLAELRADAAQDAATQNGRVSTDSVEELSPSDVVVVGMERIELTEIVETSDEDDSTTLPQSQSMQQQGGPLTPTVSNIREWAREQGHSIGERGRIPDHVRDAYLEAHSVRAVPEPTLPGLSVPRLTGESKRLMRGVGGAQPTEMQSAEEPALLMLGGNAADAAAAWGGGLPYQLDTQGNVQSLNGGRTLADVIGADRAAVVRDLMWAVRPSGGRFKVDQRGTMATLVDGDPVYVCTVTRAGWFPSHWKKG</sequence>
<dbReference type="Pfam" id="PF13087">
    <property type="entry name" value="AAA_12"/>
    <property type="match status" value="1"/>
</dbReference>
<dbReference type="InterPro" id="IPR047187">
    <property type="entry name" value="SF1_C_Upf1"/>
</dbReference>
<protein>
    <submittedName>
        <fullName evidence="8">DUF559 domain-containing protein</fullName>
    </submittedName>
</protein>
<feature type="domain" description="DNA2/NAM7 helicase helicase" evidence="4">
    <location>
        <begin position="395"/>
        <end position="475"/>
    </location>
</feature>
<dbReference type="Gene3D" id="3.40.960.10">
    <property type="entry name" value="VSR Endonuclease"/>
    <property type="match status" value="1"/>
</dbReference>
<dbReference type="OrthoDB" id="9757917at2"/>
<dbReference type="GO" id="GO:0016746">
    <property type="term" value="F:acyltransferase activity"/>
    <property type="evidence" value="ECO:0007669"/>
    <property type="project" value="InterPro"/>
</dbReference>
<keyword evidence="1" id="KW-0238">DNA-binding</keyword>
<keyword evidence="2" id="KW-0175">Coiled coil</keyword>
<evidence type="ECO:0000259" key="7">
    <source>
        <dbReference type="Pfam" id="PF23359"/>
    </source>
</evidence>
<dbReference type="CDD" id="cd18808">
    <property type="entry name" value="SF1_C_Upf1"/>
    <property type="match status" value="1"/>
</dbReference>
<keyword evidence="9" id="KW-1185">Reference proteome</keyword>
<gene>
    <name evidence="8" type="ORF">DTO57_07635</name>
</gene>
<organism evidence="8 9">
    <name type="scientific">Microbacterium sorbitolivorans</name>
    <dbReference type="NCBI Taxonomy" id="1867410"/>
    <lineage>
        <taxon>Bacteria</taxon>
        <taxon>Bacillati</taxon>
        <taxon>Actinomycetota</taxon>
        <taxon>Actinomycetes</taxon>
        <taxon>Micrococcales</taxon>
        <taxon>Microbacteriaceae</taxon>
        <taxon>Microbacterium</taxon>
    </lineage>
</organism>
<dbReference type="SUPFAM" id="SSF52980">
    <property type="entry name" value="Restriction endonuclease-like"/>
    <property type="match status" value="1"/>
</dbReference>
<dbReference type="Proteomes" id="UP000253508">
    <property type="component" value="Unassembled WGS sequence"/>
</dbReference>
<dbReference type="Pfam" id="PF23359">
    <property type="entry name" value="Lsr2_DNA-bd"/>
    <property type="match status" value="1"/>
</dbReference>
<evidence type="ECO:0000256" key="1">
    <source>
        <dbReference type="ARBA" id="ARBA00023125"/>
    </source>
</evidence>
<dbReference type="Gene3D" id="4.10.320.10">
    <property type="entry name" value="E3-binding domain"/>
    <property type="match status" value="1"/>
</dbReference>
<evidence type="ECO:0000259" key="6">
    <source>
        <dbReference type="Pfam" id="PF18741"/>
    </source>
</evidence>
<comment type="caution">
    <text evidence="8">The sequence shown here is derived from an EMBL/GenBank/DDBJ whole genome shotgun (WGS) entry which is preliminary data.</text>
</comment>
<dbReference type="InterPro" id="IPR027417">
    <property type="entry name" value="P-loop_NTPase"/>
</dbReference>
<dbReference type="InterPro" id="IPR055370">
    <property type="entry name" value="Lsr2_DNA-bd"/>
</dbReference>
<evidence type="ECO:0000256" key="2">
    <source>
        <dbReference type="SAM" id="Coils"/>
    </source>
</evidence>
<feature type="region of interest" description="Disordered" evidence="3">
    <location>
        <begin position="1"/>
        <end position="22"/>
    </location>
</feature>
<proteinExistence type="predicted"/>
<name>A0A367Y2B8_9MICO</name>
<dbReference type="PANTHER" id="PTHR10887">
    <property type="entry name" value="DNA2/NAM7 HELICASE FAMILY"/>
    <property type="match status" value="1"/>
</dbReference>
<feature type="compositionally biased region" description="Low complexity" evidence="3">
    <location>
        <begin position="1544"/>
        <end position="1559"/>
    </location>
</feature>
<dbReference type="PANTHER" id="PTHR10887:SF495">
    <property type="entry name" value="HELICASE SENATAXIN ISOFORM X1-RELATED"/>
    <property type="match status" value="1"/>
</dbReference>
<reference evidence="8 9" key="1">
    <citation type="submission" date="2018-07" db="EMBL/GenBank/DDBJ databases">
        <title>Microbacterium endoborsara sp. nov., a novel actinobacterium isolated from Borszczowia aralocaspica.</title>
        <authorList>
            <person name="An D."/>
        </authorList>
    </citation>
    <scope>NUCLEOTIDE SEQUENCE [LARGE SCALE GENOMIC DNA]</scope>
    <source>
        <strain evidence="8 9">C1.15228</strain>
    </source>
</reference>
<dbReference type="GO" id="GO:0003677">
    <property type="term" value="F:DNA binding"/>
    <property type="evidence" value="ECO:0007669"/>
    <property type="project" value="UniProtKB-KW"/>
</dbReference>
<dbReference type="InterPro" id="IPR011335">
    <property type="entry name" value="Restrct_endonuc-II-like"/>
</dbReference>
<dbReference type="InterPro" id="IPR036625">
    <property type="entry name" value="E3-bd_dom_sf"/>
</dbReference>
<dbReference type="InterPro" id="IPR041677">
    <property type="entry name" value="DNA2/NAM7_AAA_11"/>
</dbReference>
<evidence type="ECO:0000313" key="8">
    <source>
        <dbReference type="EMBL" id="RCK60004.1"/>
    </source>
</evidence>
<dbReference type="Pfam" id="PF18741">
    <property type="entry name" value="MTES_1575"/>
    <property type="match status" value="1"/>
</dbReference>
<accession>A0A367Y2B8</accession>
<dbReference type="GO" id="GO:0004386">
    <property type="term" value="F:helicase activity"/>
    <property type="evidence" value="ECO:0007669"/>
    <property type="project" value="InterPro"/>
</dbReference>
<evidence type="ECO:0000256" key="3">
    <source>
        <dbReference type="SAM" id="MobiDB-lite"/>
    </source>
</evidence>
<feature type="coiled-coil region" evidence="2">
    <location>
        <begin position="1470"/>
        <end position="1501"/>
    </location>
</feature>
<dbReference type="InterPro" id="IPR041679">
    <property type="entry name" value="DNA2/NAM7-like_C"/>
</dbReference>
<feature type="domain" description="DNA2/NAM7 helicase-like C-terminal" evidence="5">
    <location>
        <begin position="1161"/>
        <end position="1332"/>
    </location>
</feature>
<evidence type="ECO:0000259" key="5">
    <source>
        <dbReference type="Pfam" id="PF13087"/>
    </source>
</evidence>
<dbReference type="InterPro" id="IPR045055">
    <property type="entry name" value="DNA2/NAM7-like"/>
</dbReference>
<dbReference type="EMBL" id="QORO01000002">
    <property type="protein sequence ID" value="RCK60004.1"/>
    <property type="molecule type" value="Genomic_DNA"/>
</dbReference>
<feature type="domain" description="Restriction endonuclease type II-like" evidence="6">
    <location>
        <begin position="1371"/>
        <end position="1464"/>
    </location>
</feature>
<feature type="coiled-coil region" evidence="2">
    <location>
        <begin position="856"/>
        <end position="883"/>
    </location>
</feature>
<dbReference type="Gene3D" id="3.40.50.300">
    <property type="entry name" value="P-loop containing nucleotide triphosphate hydrolases"/>
    <property type="match status" value="3"/>
</dbReference>
<feature type="domain" description="Lsr2 DNA-binding" evidence="7">
    <location>
        <begin position="1565"/>
        <end position="1594"/>
    </location>
</feature>
<evidence type="ECO:0000259" key="4">
    <source>
        <dbReference type="Pfam" id="PF13086"/>
    </source>
</evidence>
<dbReference type="SUPFAM" id="SSF52540">
    <property type="entry name" value="P-loop containing nucleoside triphosphate hydrolases"/>
    <property type="match status" value="1"/>
</dbReference>
<dbReference type="InterPro" id="IPR049468">
    <property type="entry name" value="Restrct_endonuc-II-like_dom"/>
</dbReference>
<evidence type="ECO:0000313" key="9">
    <source>
        <dbReference type="Proteomes" id="UP000253508"/>
    </source>
</evidence>
<feature type="region of interest" description="Disordered" evidence="3">
    <location>
        <begin position="1536"/>
        <end position="1561"/>
    </location>
</feature>